<dbReference type="InterPro" id="IPR002130">
    <property type="entry name" value="Cyclophilin-type_PPIase_dom"/>
</dbReference>
<dbReference type="PRINTS" id="PR00153">
    <property type="entry name" value="CSAPPISMRASE"/>
</dbReference>
<evidence type="ECO:0000313" key="6">
    <source>
        <dbReference type="EMBL" id="KPL80514.1"/>
    </source>
</evidence>
<dbReference type="InterPro" id="IPR044666">
    <property type="entry name" value="Cyclophilin_A-like"/>
</dbReference>
<evidence type="ECO:0000313" key="7">
    <source>
        <dbReference type="Proteomes" id="UP000050501"/>
    </source>
</evidence>
<accession>A0A0N8GPC5</accession>
<dbReference type="STRING" id="229921.ADN01_11850"/>
<dbReference type="Gene3D" id="2.40.100.10">
    <property type="entry name" value="Cyclophilin-like"/>
    <property type="match status" value="1"/>
</dbReference>
<name>A0A0N8GPC5_9CHLR</name>
<organism evidence="6 7">
    <name type="scientific">Levilinea saccharolytica</name>
    <dbReference type="NCBI Taxonomy" id="229921"/>
    <lineage>
        <taxon>Bacteria</taxon>
        <taxon>Bacillati</taxon>
        <taxon>Chloroflexota</taxon>
        <taxon>Anaerolineae</taxon>
        <taxon>Anaerolineales</taxon>
        <taxon>Anaerolineaceae</taxon>
        <taxon>Levilinea</taxon>
    </lineage>
</organism>
<protein>
    <recommendedName>
        <fullName evidence="4">Peptidyl-prolyl cis-trans isomerase</fullName>
        <shortName evidence="4">PPIase</shortName>
        <ecNumber evidence="4">5.2.1.8</ecNumber>
    </recommendedName>
</protein>
<comment type="similarity">
    <text evidence="4">Belongs to the cyclophilin-type PPIase family.</text>
</comment>
<gene>
    <name evidence="6" type="ORF">ADN01_11850</name>
</gene>
<dbReference type="CDD" id="cd00317">
    <property type="entry name" value="cyclophilin"/>
    <property type="match status" value="1"/>
</dbReference>
<proteinExistence type="inferred from homology"/>
<evidence type="ECO:0000259" key="5">
    <source>
        <dbReference type="PROSITE" id="PS50072"/>
    </source>
</evidence>
<dbReference type="Pfam" id="PF00160">
    <property type="entry name" value="Pro_isomerase"/>
    <property type="match status" value="1"/>
</dbReference>
<sequence length="207" mass="22312">MKIGIPGTPFLIINGRPYQGPRDYNSLEAILRLIRLGDRQFKECPEMAIDPAKTYTATFKTTQGDIVVELFAKQAPFAVNSFVFLAENGWFDDIIWHRVMPGFVAQAGDPSGSGYGGPGYAFSNEVTPELRFDTAGILGMANAGPDSNGSQFFITMAPQPALDGQYTVFGKVISGMDVVEKLTPRDPAAGGELPAGDKILTISITEQ</sequence>
<dbReference type="AlphaFoldDB" id="A0A0N8GPC5"/>
<dbReference type="EMBL" id="LGCM01000040">
    <property type="protein sequence ID" value="KPL80514.1"/>
    <property type="molecule type" value="Genomic_DNA"/>
</dbReference>
<comment type="function">
    <text evidence="1 4">PPIases accelerate the folding of proteins. It catalyzes the cis-trans isomerization of proline imidic peptide bonds in oligopeptides.</text>
</comment>
<reference evidence="6 7" key="1">
    <citation type="submission" date="2015-07" db="EMBL/GenBank/DDBJ databases">
        <title>Genome sequence of Levilinea saccharolytica DSM 16555.</title>
        <authorList>
            <person name="Hemp J."/>
            <person name="Ward L.M."/>
            <person name="Pace L.A."/>
            <person name="Fischer W.W."/>
        </authorList>
    </citation>
    <scope>NUCLEOTIDE SEQUENCE [LARGE SCALE GENOMIC DNA]</scope>
    <source>
        <strain evidence="6 7">KIBI-1</strain>
    </source>
</reference>
<keyword evidence="7" id="KW-1185">Reference proteome</keyword>
<dbReference type="PANTHER" id="PTHR45625">
    <property type="entry name" value="PEPTIDYL-PROLYL CIS-TRANS ISOMERASE-RELATED"/>
    <property type="match status" value="1"/>
</dbReference>
<keyword evidence="2 4" id="KW-0697">Rotamase</keyword>
<dbReference type="EC" id="5.2.1.8" evidence="4"/>
<comment type="catalytic activity">
    <reaction evidence="4">
        <text>[protein]-peptidylproline (omega=180) = [protein]-peptidylproline (omega=0)</text>
        <dbReference type="Rhea" id="RHEA:16237"/>
        <dbReference type="Rhea" id="RHEA-COMP:10747"/>
        <dbReference type="Rhea" id="RHEA-COMP:10748"/>
        <dbReference type="ChEBI" id="CHEBI:83833"/>
        <dbReference type="ChEBI" id="CHEBI:83834"/>
        <dbReference type="EC" id="5.2.1.8"/>
    </reaction>
</comment>
<evidence type="ECO:0000256" key="4">
    <source>
        <dbReference type="RuleBase" id="RU363019"/>
    </source>
</evidence>
<evidence type="ECO:0000256" key="3">
    <source>
        <dbReference type="ARBA" id="ARBA00023235"/>
    </source>
</evidence>
<evidence type="ECO:0000256" key="1">
    <source>
        <dbReference type="ARBA" id="ARBA00002388"/>
    </source>
</evidence>
<comment type="caution">
    <text evidence="6">The sequence shown here is derived from an EMBL/GenBank/DDBJ whole genome shotgun (WGS) entry which is preliminary data.</text>
</comment>
<dbReference type="SUPFAM" id="SSF50891">
    <property type="entry name" value="Cyclophilin-like"/>
    <property type="match status" value="1"/>
</dbReference>
<feature type="domain" description="PPIase cyclophilin-type" evidence="5">
    <location>
        <begin position="64"/>
        <end position="201"/>
    </location>
</feature>
<dbReference type="Proteomes" id="UP000050501">
    <property type="component" value="Unassembled WGS sequence"/>
</dbReference>
<dbReference type="InterPro" id="IPR029000">
    <property type="entry name" value="Cyclophilin-like_dom_sf"/>
</dbReference>
<keyword evidence="3 4" id="KW-0413">Isomerase</keyword>
<dbReference type="GO" id="GO:0003755">
    <property type="term" value="F:peptidyl-prolyl cis-trans isomerase activity"/>
    <property type="evidence" value="ECO:0007669"/>
    <property type="project" value="UniProtKB-UniRule"/>
</dbReference>
<dbReference type="PROSITE" id="PS50072">
    <property type="entry name" value="CSA_PPIASE_2"/>
    <property type="match status" value="1"/>
</dbReference>
<evidence type="ECO:0000256" key="2">
    <source>
        <dbReference type="ARBA" id="ARBA00023110"/>
    </source>
</evidence>
<dbReference type="PANTHER" id="PTHR45625:SF4">
    <property type="entry name" value="PEPTIDYLPROLYL ISOMERASE DOMAIN AND WD REPEAT-CONTAINING PROTEIN 1"/>
    <property type="match status" value="1"/>
</dbReference>